<dbReference type="AlphaFoldDB" id="A0A7K4JHE0"/>
<name>A0A7K4JHE0_GEOCA</name>
<protein>
    <submittedName>
        <fullName evidence="3">ICE1 protein</fullName>
    </submittedName>
</protein>
<dbReference type="PANTHER" id="PTHR11852">
    <property type="entry name" value="PLATELET-ACTIVATING FACTOR ACETYLHYDROLASE"/>
    <property type="match status" value="1"/>
</dbReference>
<proteinExistence type="predicted"/>
<feature type="compositionally biased region" description="Polar residues" evidence="1">
    <location>
        <begin position="228"/>
        <end position="237"/>
    </location>
</feature>
<organism evidence="3 4">
    <name type="scientific">Geococcyx californianus</name>
    <name type="common">Greater roadrunner</name>
    <name type="synonym">Saurothera californiana</name>
    <dbReference type="NCBI Taxonomy" id="8947"/>
    <lineage>
        <taxon>Eukaryota</taxon>
        <taxon>Metazoa</taxon>
        <taxon>Chordata</taxon>
        <taxon>Craniata</taxon>
        <taxon>Vertebrata</taxon>
        <taxon>Euteleostomi</taxon>
        <taxon>Archelosauria</taxon>
        <taxon>Archosauria</taxon>
        <taxon>Dinosauria</taxon>
        <taxon>Saurischia</taxon>
        <taxon>Theropoda</taxon>
        <taxon>Coelurosauria</taxon>
        <taxon>Aves</taxon>
        <taxon>Neognathae</taxon>
        <taxon>Neoaves</taxon>
        <taxon>Otidimorphae</taxon>
        <taxon>Cuculiformes</taxon>
        <taxon>Neomorphidae</taxon>
        <taxon>Geococcyx</taxon>
    </lineage>
</organism>
<reference evidence="3 4" key="1">
    <citation type="submission" date="2019-09" db="EMBL/GenBank/DDBJ databases">
        <title>Bird 10,000 Genomes (B10K) Project - Family phase.</title>
        <authorList>
            <person name="Zhang G."/>
        </authorList>
    </citation>
    <scope>NUCLEOTIDE SEQUENCE [LARGE SCALE GENOMIC DNA]</scope>
    <source>
        <strain evidence="3">B10K-CU-031-07</strain>
        <tissue evidence="3">Muscle</tissue>
    </source>
</reference>
<sequence length="669" mass="73197">TQPVLANADTSVTTQCSSETINKIRQEMGLPLPPLLLPLIATPPKAVCTVSPVMSSAGRSSLLSPLDDLISPLRDSPVPPLVSPLADTPTVKSALLFSPSSPSEMAIGRRIRSSPLKFCTSIPKHALPVPGRFPLFAADGGTPGAPQENSVKILDTMYPELSARARTLNILKGNIQLNRCAFSDSQSLPGPVVQIGGFKAIASTSTAFVKTGSNLKSHSSQDQDKDVQNPQLFPSSSDHLEKRTLLPISMPRGAKRLRLDSEPPKLESDDIVATRNTENTISEIQEVFCNESCEISDSAHSSSLEASLPVKKIIDPVCQKALKKIAESCFDLLPVIKGHVYVGNISKIPIMTDEEKEVVYEFGIKNKHLAESLLHVILNKLKAQKTASNYNFNQALCRVYTGICRQLGDLERARLFCFSLLKEDFPDSGKLILFITNVWSDIFVFQGAINKAMQLLVRHSASNEVLACLNAYLSLEQSSSLDAGIMVSNLLSEMQSCPKVEFQMSEQYGEDLSEDAWQYIFAVDLLCSHLKWDWTHDNVISKVLWPSMDKWVKKRKRHEAAQSVPDSVVALTLRLIGRLGQIGLKEGYLAAVRNISSVIGLFVQHAKEEGVPWGVQLAAIYSLCDLGSSNPEGIIEAIHTWKATVINNIPFAVLSGIAEITSLCEMELN</sequence>
<dbReference type="PANTHER" id="PTHR11852:SF4">
    <property type="entry name" value="LITTLE ELONGATION COMPLEX SUBUNIT 1"/>
    <property type="match status" value="1"/>
</dbReference>
<comment type="caution">
    <text evidence="3">The sequence shown here is derived from an EMBL/GenBank/DDBJ whole genome shotgun (WGS) entry which is preliminary data.</text>
</comment>
<evidence type="ECO:0000259" key="2">
    <source>
        <dbReference type="Pfam" id="PF25817"/>
    </source>
</evidence>
<feature type="domain" description="Little elongation complex subunit 1 C-terminal" evidence="2">
    <location>
        <begin position="468"/>
        <end position="660"/>
    </location>
</feature>
<dbReference type="InterPro" id="IPR057881">
    <property type="entry name" value="ICE1_C"/>
</dbReference>
<accession>A0A7K4JHE0</accession>
<evidence type="ECO:0000313" key="4">
    <source>
        <dbReference type="Proteomes" id="UP000531151"/>
    </source>
</evidence>
<evidence type="ECO:0000256" key="1">
    <source>
        <dbReference type="SAM" id="MobiDB-lite"/>
    </source>
</evidence>
<feature type="non-terminal residue" evidence="3">
    <location>
        <position position="1"/>
    </location>
</feature>
<evidence type="ECO:0000313" key="3">
    <source>
        <dbReference type="EMBL" id="NWH64686.1"/>
    </source>
</evidence>
<keyword evidence="4" id="KW-1185">Reference proteome</keyword>
<dbReference type="Proteomes" id="UP000531151">
    <property type="component" value="Unassembled WGS sequence"/>
</dbReference>
<feature type="region of interest" description="Disordered" evidence="1">
    <location>
        <begin position="213"/>
        <end position="237"/>
    </location>
</feature>
<dbReference type="OrthoDB" id="2238957at2759"/>
<dbReference type="Pfam" id="PF25817">
    <property type="entry name" value="ICE1_C"/>
    <property type="match status" value="1"/>
</dbReference>
<feature type="non-terminal residue" evidence="3">
    <location>
        <position position="669"/>
    </location>
</feature>
<dbReference type="EMBL" id="VWPV01025371">
    <property type="protein sequence ID" value="NWH64686.1"/>
    <property type="molecule type" value="Genomic_DNA"/>
</dbReference>
<gene>
    <name evidence="3" type="primary">Ice1</name>
    <name evidence="3" type="ORF">GEOCAL_R07306</name>
</gene>